<gene>
    <name evidence="2" type="ORF">CFE62_004125</name>
</gene>
<evidence type="ECO:0000313" key="3">
    <source>
        <dbReference type="Proteomes" id="UP000226429"/>
    </source>
</evidence>
<reference evidence="2 3" key="1">
    <citation type="journal article" date="2017" name="Int. J. Syst. Evol. Microbiol.">
        <title>Aquarickettsiella crustaci n. gen. n. sp. (Gammaproteobacteria: Legionellales: Coxiellaceae); a bacterial pathogen of the freshwater crustacean: Gammarus fossarum (Malacostraca: Amphipoda).</title>
        <authorList>
            <person name="Bojko J."/>
            <person name="Dunn A.M."/>
            <person name="Stebbing P.D."/>
            <person name="Van Aerle R."/>
            <person name="Bacela-Spychalska K."/>
            <person name="Bean T.P."/>
            <person name="Stentiford G.D."/>
        </authorList>
    </citation>
    <scope>NUCLEOTIDE SEQUENCE [LARGE SCALE GENOMIC DNA]</scope>
    <source>
        <strain evidence="2">RA15029</strain>
    </source>
</reference>
<proteinExistence type="predicted"/>
<evidence type="ECO:0000313" key="2">
    <source>
        <dbReference type="EMBL" id="RDH40424.1"/>
    </source>
</evidence>
<organism evidence="2 3">
    <name type="scientific">Candidatus Aquirickettsiella gammari</name>
    <dbReference type="NCBI Taxonomy" id="2016198"/>
    <lineage>
        <taxon>Bacteria</taxon>
        <taxon>Pseudomonadati</taxon>
        <taxon>Pseudomonadota</taxon>
        <taxon>Gammaproteobacteria</taxon>
        <taxon>Legionellales</taxon>
        <taxon>Coxiellaceae</taxon>
        <taxon>Candidatus Aquirickettsiella</taxon>
    </lineage>
</organism>
<evidence type="ECO:0000259" key="1">
    <source>
        <dbReference type="Pfam" id="PF10276"/>
    </source>
</evidence>
<dbReference type="InterPro" id="IPR019401">
    <property type="entry name" value="Znf_CHCC"/>
</dbReference>
<dbReference type="EMBL" id="NMOS02000009">
    <property type="protein sequence ID" value="RDH40424.1"/>
    <property type="molecule type" value="Genomic_DNA"/>
</dbReference>
<accession>A0A370CJ09</accession>
<keyword evidence="2" id="KW-0479">Metal-binding</keyword>
<keyword evidence="3" id="KW-1185">Reference proteome</keyword>
<feature type="domain" description="Zinc finger CHCC-type" evidence="1">
    <location>
        <begin position="35"/>
        <end position="58"/>
    </location>
</feature>
<protein>
    <submittedName>
        <fullName evidence="2">Zinc-finger domain-containing protein</fullName>
    </submittedName>
</protein>
<dbReference type="GO" id="GO:0008270">
    <property type="term" value="F:zinc ion binding"/>
    <property type="evidence" value="ECO:0007669"/>
    <property type="project" value="UniProtKB-KW"/>
</dbReference>
<name>A0A370CJ09_9COXI</name>
<keyword evidence="2" id="KW-0862">Zinc</keyword>
<dbReference type="AlphaFoldDB" id="A0A370CJ09"/>
<dbReference type="Pfam" id="PF10276">
    <property type="entry name" value="zf-CHCC"/>
    <property type="match status" value="1"/>
</dbReference>
<reference evidence="2 3" key="2">
    <citation type="journal article" date="2018" name="J. Invertebr. Pathol.">
        <title>'Candidatus Aquirickettsiella gammari' (Gammaproteobacteria: Legionellales: Coxiellaceae): A bacterial pathogen of the freshwater crustacean Gammarus fossarum (Malacostraca: Amphipoda).</title>
        <authorList>
            <person name="Bojko J."/>
            <person name="Dunn A.M."/>
            <person name="Stebbing P.D."/>
            <person name="van Aerle R."/>
            <person name="Bacela-Spychalska K."/>
            <person name="Bean T.P."/>
            <person name="Urrutia A."/>
            <person name="Stentiford G.D."/>
        </authorList>
    </citation>
    <scope>NUCLEOTIDE SEQUENCE [LARGE SCALE GENOMIC DNA]</scope>
    <source>
        <strain evidence="2">RA15029</strain>
    </source>
</reference>
<comment type="caution">
    <text evidence="2">The sequence shown here is derived from an EMBL/GenBank/DDBJ whole genome shotgun (WGS) entry which is preliminary data.</text>
</comment>
<dbReference type="Proteomes" id="UP000226429">
    <property type="component" value="Unassembled WGS sequence"/>
</dbReference>
<sequence>MSIPLTRSNTKHYYEITRQDLPLCCPLKKSSLWDSHPRVYLPITQVGRITCPYCDTDYFLKDENH</sequence>
<dbReference type="Gene3D" id="2.60.260.40">
    <property type="entry name" value="q5lls5 like domains"/>
    <property type="match status" value="1"/>
</dbReference>
<keyword evidence="2" id="KW-0863">Zinc-finger</keyword>